<dbReference type="Gene3D" id="1.20.1290.10">
    <property type="entry name" value="AhpD-like"/>
    <property type="match status" value="1"/>
</dbReference>
<protein>
    <recommendedName>
        <fullName evidence="2">Carboxymuconolactone decarboxylase-like domain-containing protein</fullName>
    </recommendedName>
</protein>
<feature type="domain" description="Carboxymuconolactone decarboxylase-like" evidence="2">
    <location>
        <begin position="27"/>
        <end position="84"/>
    </location>
</feature>
<evidence type="ECO:0000259" key="2">
    <source>
        <dbReference type="Pfam" id="PF02627"/>
    </source>
</evidence>
<proteinExistence type="predicted"/>
<reference evidence="3 4" key="1">
    <citation type="submission" date="2016-04" db="EMBL/GenBank/DDBJ databases">
        <title>A degradative enzymes factory behind the ericoid mycorrhizal symbiosis.</title>
        <authorList>
            <consortium name="DOE Joint Genome Institute"/>
            <person name="Martino E."/>
            <person name="Morin E."/>
            <person name="Grelet G."/>
            <person name="Kuo A."/>
            <person name="Kohler A."/>
            <person name="Daghino S."/>
            <person name="Barry K."/>
            <person name="Choi C."/>
            <person name="Cichocki N."/>
            <person name="Clum A."/>
            <person name="Copeland A."/>
            <person name="Hainaut M."/>
            <person name="Haridas S."/>
            <person name="Labutti K."/>
            <person name="Lindquist E."/>
            <person name="Lipzen A."/>
            <person name="Khouja H.-R."/>
            <person name="Murat C."/>
            <person name="Ohm R."/>
            <person name="Olson A."/>
            <person name="Spatafora J."/>
            <person name="Veneault-Fourrey C."/>
            <person name="Henrissat B."/>
            <person name="Grigoriev I."/>
            <person name="Martin F."/>
            <person name="Perotto S."/>
        </authorList>
    </citation>
    <scope>NUCLEOTIDE SEQUENCE [LARGE SCALE GENOMIC DNA]</scope>
    <source>
        <strain evidence="3 4">F</strain>
    </source>
</reference>
<dbReference type="STRING" id="1149755.A0A2J6S8P3"/>
<keyword evidence="4" id="KW-1185">Reference proteome</keyword>
<evidence type="ECO:0000313" key="4">
    <source>
        <dbReference type="Proteomes" id="UP000235786"/>
    </source>
</evidence>
<dbReference type="InterPro" id="IPR029032">
    <property type="entry name" value="AhpD-like"/>
</dbReference>
<evidence type="ECO:0000313" key="3">
    <source>
        <dbReference type="EMBL" id="PMD47120.1"/>
    </source>
</evidence>
<dbReference type="PANTHER" id="PTHR34846">
    <property type="entry name" value="4-CARBOXYMUCONOLACTONE DECARBOXYLASE FAMILY PROTEIN (AFU_ORTHOLOGUE AFUA_6G11590)"/>
    <property type="match status" value="1"/>
</dbReference>
<feature type="non-terminal residue" evidence="3">
    <location>
        <position position="1"/>
    </location>
</feature>
<dbReference type="SUPFAM" id="SSF69118">
    <property type="entry name" value="AhpD-like"/>
    <property type="match status" value="1"/>
</dbReference>
<keyword evidence="1" id="KW-0472">Membrane</keyword>
<organism evidence="3 4">
    <name type="scientific">Hyaloscypha variabilis (strain UAMH 11265 / GT02V1 / F)</name>
    <name type="common">Meliniomyces variabilis</name>
    <dbReference type="NCBI Taxonomy" id="1149755"/>
    <lineage>
        <taxon>Eukaryota</taxon>
        <taxon>Fungi</taxon>
        <taxon>Dikarya</taxon>
        <taxon>Ascomycota</taxon>
        <taxon>Pezizomycotina</taxon>
        <taxon>Leotiomycetes</taxon>
        <taxon>Helotiales</taxon>
        <taxon>Hyaloscyphaceae</taxon>
        <taxon>Hyaloscypha</taxon>
        <taxon>Hyaloscypha variabilis</taxon>
    </lineage>
</organism>
<sequence length="182" mass="21010">IARLPYPNYTYNSRPTINALKLLAYAPTLADHWTAVGTAHFRSLALSKMLRELATLYISARFQSSYEWDHHIQLSARAGVTEVQREILRDVAVKDANFFANGGRGEGEFEEREMAMLTFLEAIIRGPEVSDKLWEETTKYFSEREIVELFSLQGFYYMISRLGTVLKVVWMSLLLLRRDCSM</sequence>
<keyword evidence="1" id="KW-1133">Transmembrane helix</keyword>
<feature type="transmembrane region" description="Helical" evidence="1">
    <location>
        <begin position="154"/>
        <end position="176"/>
    </location>
</feature>
<evidence type="ECO:0000256" key="1">
    <source>
        <dbReference type="SAM" id="Phobius"/>
    </source>
</evidence>
<dbReference type="PANTHER" id="PTHR34846:SF11">
    <property type="entry name" value="4-CARBOXYMUCONOLACTONE DECARBOXYLASE FAMILY PROTEIN (AFU_ORTHOLOGUE AFUA_6G11590)"/>
    <property type="match status" value="1"/>
</dbReference>
<gene>
    <name evidence="3" type="ORF">L207DRAFT_415434</name>
</gene>
<dbReference type="OrthoDB" id="2567457at2759"/>
<keyword evidence="1" id="KW-0812">Transmembrane</keyword>
<dbReference type="GO" id="GO:0051920">
    <property type="term" value="F:peroxiredoxin activity"/>
    <property type="evidence" value="ECO:0007669"/>
    <property type="project" value="InterPro"/>
</dbReference>
<dbReference type="AlphaFoldDB" id="A0A2J6S8P3"/>
<accession>A0A2J6S8P3</accession>
<name>A0A2J6S8P3_HYAVF</name>
<dbReference type="InterPro" id="IPR003779">
    <property type="entry name" value="CMD-like"/>
</dbReference>
<dbReference type="Pfam" id="PF02627">
    <property type="entry name" value="CMD"/>
    <property type="match status" value="1"/>
</dbReference>
<dbReference type="EMBL" id="KZ613938">
    <property type="protein sequence ID" value="PMD47120.1"/>
    <property type="molecule type" value="Genomic_DNA"/>
</dbReference>
<dbReference type="Proteomes" id="UP000235786">
    <property type="component" value="Unassembled WGS sequence"/>
</dbReference>